<keyword evidence="2" id="KW-1185">Reference proteome</keyword>
<evidence type="ECO:0000313" key="2">
    <source>
        <dbReference type="Proteomes" id="UP001056120"/>
    </source>
</evidence>
<sequence length="131" mass="14881">MPQCSGSASGCYRILVKEVVKVKEGIQPWECRSRNRSRKMIDYEECLKIHIQYVQCLPDLRTSFVVLSSIVRLKCFKSKQTLLCIEMNRFQMLFVSRSHPCHLVDAATATDIECQANQASATSEECMVAGE</sequence>
<comment type="caution">
    <text evidence="1">The sequence shown here is derived from an EMBL/GenBank/DDBJ whole genome shotgun (WGS) entry which is preliminary data.</text>
</comment>
<organism evidence="1 2">
    <name type="scientific">Smallanthus sonchifolius</name>
    <dbReference type="NCBI Taxonomy" id="185202"/>
    <lineage>
        <taxon>Eukaryota</taxon>
        <taxon>Viridiplantae</taxon>
        <taxon>Streptophyta</taxon>
        <taxon>Embryophyta</taxon>
        <taxon>Tracheophyta</taxon>
        <taxon>Spermatophyta</taxon>
        <taxon>Magnoliopsida</taxon>
        <taxon>eudicotyledons</taxon>
        <taxon>Gunneridae</taxon>
        <taxon>Pentapetalae</taxon>
        <taxon>asterids</taxon>
        <taxon>campanulids</taxon>
        <taxon>Asterales</taxon>
        <taxon>Asteraceae</taxon>
        <taxon>Asteroideae</taxon>
        <taxon>Heliantheae alliance</taxon>
        <taxon>Millerieae</taxon>
        <taxon>Smallanthus</taxon>
    </lineage>
</organism>
<dbReference type="EMBL" id="CM042028">
    <property type="protein sequence ID" value="KAI3797435.1"/>
    <property type="molecule type" value="Genomic_DNA"/>
</dbReference>
<gene>
    <name evidence="1" type="ORF">L1987_32692</name>
</gene>
<accession>A0ACB9HQP0</accession>
<reference evidence="2" key="1">
    <citation type="journal article" date="2022" name="Mol. Ecol. Resour.">
        <title>The genomes of chicory, endive, great burdock and yacon provide insights into Asteraceae palaeo-polyploidization history and plant inulin production.</title>
        <authorList>
            <person name="Fan W."/>
            <person name="Wang S."/>
            <person name="Wang H."/>
            <person name="Wang A."/>
            <person name="Jiang F."/>
            <person name="Liu H."/>
            <person name="Zhao H."/>
            <person name="Xu D."/>
            <person name="Zhang Y."/>
        </authorList>
    </citation>
    <scope>NUCLEOTIDE SEQUENCE [LARGE SCALE GENOMIC DNA]</scope>
    <source>
        <strain evidence="2">cv. Yunnan</strain>
    </source>
</reference>
<dbReference type="Proteomes" id="UP001056120">
    <property type="component" value="Linkage Group LG11"/>
</dbReference>
<evidence type="ECO:0000313" key="1">
    <source>
        <dbReference type="EMBL" id="KAI3797435.1"/>
    </source>
</evidence>
<proteinExistence type="predicted"/>
<protein>
    <submittedName>
        <fullName evidence="1">Uncharacterized protein</fullName>
    </submittedName>
</protein>
<name>A0ACB9HQP0_9ASTR</name>
<reference evidence="1 2" key="2">
    <citation type="journal article" date="2022" name="Mol. Ecol. Resour.">
        <title>The genomes of chicory, endive, great burdock and yacon provide insights into Asteraceae paleo-polyploidization history and plant inulin production.</title>
        <authorList>
            <person name="Fan W."/>
            <person name="Wang S."/>
            <person name="Wang H."/>
            <person name="Wang A."/>
            <person name="Jiang F."/>
            <person name="Liu H."/>
            <person name="Zhao H."/>
            <person name="Xu D."/>
            <person name="Zhang Y."/>
        </authorList>
    </citation>
    <scope>NUCLEOTIDE SEQUENCE [LARGE SCALE GENOMIC DNA]</scope>
    <source>
        <strain evidence="2">cv. Yunnan</strain>
        <tissue evidence="1">Leaves</tissue>
    </source>
</reference>